<comment type="caution">
    <text evidence="2">The sequence shown here is derived from an EMBL/GenBank/DDBJ whole genome shotgun (WGS) entry which is preliminary data.</text>
</comment>
<feature type="compositionally biased region" description="Basic and acidic residues" evidence="1">
    <location>
        <begin position="115"/>
        <end position="126"/>
    </location>
</feature>
<feature type="region of interest" description="Disordered" evidence="1">
    <location>
        <begin position="76"/>
        <end position="214"/>
    </location>
</feature>
<evidence type="ECO:0000313" key="3">
    <source>
        <dbReference type="Proteomes" id="UP000791080"/>
    </source>
</evidence>
<name>A0ABT1JIJ4_ACTCY</name>
<protein>
    <recommendedName>
        <fullName evidence="4">Lipid droplet-associated protein</fullName>
    </recommendedName>
</protein>
<evidence type="ECO:0000256" key="1">
    <source>
        <dbReference type="SAM" id="MobiDB-lite"/>
    </source>
</evidence>
<reference evidence="2 3" key="2">
    <citation type="submission" date="2022-06" db="EMBL/GenBank/DDBJ databases">
        <title>Genomic Encyclopedia of Type Strains, Phase I: the one thousand microbial genomes (KMG-I) project.</title>
        <authorList>
            <person name="Kyrpides N."/>
        </authorList>
    </citation>
    <scope>NUCLEOTIDE SEQUENCE [LARGE SCALE GENOMIC DNA]</scope>
    <source>
        <strain evidence="2 3">DSM 43889</strain>
    </source>
</reference>
<dbReference type="NCBIfam" id="NF033649">
    <property type="entry name" value="LipDrop_Rv1109c"/>
    <property type="match status" value="1"/>
</dbReference>
<feature type="compositionally biased region" description="Gly residues" evidence="1">
    <location>
        <begin position="185"/>
        <end position="200"/>
    </location>
</feature>
<reference evidence="2 3" key="1">
    <citation type="submission" date="2013-07" db="EMBL/GenBank/DDBJ databases">
        <authorList>
            <consortium name="DOE Joint Genome Institute"/>
            <person name="Reeve W."/>
            <person name="Huntemann M."/>
            <person name="Han J."/>
            <person name="Chen A."/>
            <person name="Kyrpides N."/>
            <person name="Mavromatis K."/>
            <person name="Markowitz V."/>
            <person name="Palaniappan K."/>
            <person name="Ivanova N."/>
            <person name="Schaumberg A."/>
            <person name="Pati A."/>
            <person name="Liolios K."/>
            <person name="Nordberg H.P."/>
            <person name="Cantor M.N."/>
            <person name="Hua S.X."/>
            <person name="Woyke T."/>
        </authorList>
    </citation>
    <scope>NUCLEOTIDE SEQUENCE [LARGE SCALE GENOMIC DNA]</scope>
    <source>
        <strain evidence="2 3">DSM 43889</strain>
    </source>
</reference>
<dbReference type="InterPro" id="IPR047728">
    <property type="entry name" value="LipDrop-assoc"/>
</dbReference>
<organism evidence="2 3">
    <name type="scientific">Actinoalloteichus caeruleus DSM 43889</name>
    <dbReference type="NCBI Taxonomy" id="1120930"/>
    <lineage>
        <taxon>Bacteria</taxon>
        <taxon>Bacillati</taxon>
        <taxon>Actinomycetota</taxon>
        <taxon>Actinomycetes</taxon>
        <taxon>Pseudonocardiales</taxon>
        <taxon>Pseudonocardiaceae</taxon>
        <taxon>Actinoalloteichus</taxon>
        <taxon>Actinoalloteichus cyanogriseus</taxon>
    </lineage>
</organism>
<dbReference type="EMBL" id="AUBJ02000001">
    <property type="protein sequence ID" value="MCP2332334.1"/>
    <property type="molecule type" value="Genomic_DNA"/>
</dbReference>
<evidence type="ECO:0000313" key="2">
    <source>
        <dbReference type="EMBL" id="MCP2332334.1"/>
    </source>
</evidence>
<dbReference type="Proteomes" id="UP000791080">
    <property type="component" value="Unassembled WGS sequence"/>
</dbReference>
<evidence type="ECO:0008006" key="4">
    <source>
        <dbReference type="Google" id="ProtNLM"/>
    </source>
</evidence>
<gene>
    <name evidence="2" type="ORF">G443_002604</name>
</gene>
<feature type="compositionally biased region" description="Basic and acidic residues" evidence="1">
    <location>
        <begin position="151"/>
        <end position="167"/>
    </location>
</feature>
<proteinExistence type="predicted"/>
<dbReference type="RefSeq" id="WP_026417340.1">
    <property type="nucleotide sequence ID" value="NZ_AUBJ02000001.1"/>
</dbReference>
<sequence>MKPLPLPLRIAAGVAVTAAEQARKLPEHLVGLPITVASQALQLSMRVQQGITELAVRGDQALAGLRDSPAQAEWATFDEDEVGSADGAGDERGTGGRGGAAEPSTGGAGATGDAPTEKMVADRTSEVRTGGEGARTGTGRRRPSRSGGAGDEERHTRSSRPADDGPTAHRPPRSRRQEAGTGRSATGGRGSAGSAGGGSGTRAEAPKALPEYPDLSLPQLRGHLRGLSAADLSALLEYEQGQSARPEYVRMLANRLRTVTGE</sequence>
<keyword evidence="3" id="KW-1185">Reference proteome</keyword>
<accession>A0ABT1JIJ4</accession>